<dbReference type="EMBL" id="KQ086050">
    <property type="protein sequence ID" value="KLO09635.1"/>
    <property type="molecule type" value="Genomic_DNA"/>
</dbReference>
<feature type="domain" description="F-box" evidence="1">
    <location>
        <begin position="124"/>
        <end position="181"/>
    </location>
</feature>
<dbReference type="InterPro" id="IPR001810">
    <property type="entry name" value="F-box_dom"/>
</dbReference>
<evidence type="ECO:0000313" key="3">
    <source>
        <dbReference type="Proteomes" id="UP000053477"/>
    </source>
</evidence>
<proteinExistence type="predicted"/>
<accession>A0A0H2RCS2</accession>
<dbReference type="Pfam" id="PF12937">
    <property type="entry name" value="F-box-like"/>
    <property type="match status" value="1"/>
</dbReference>
<gene>
    <name evidence="2" type="ORF">SCHPADRAFT_1000146</name>
</gene>
<keyword evidence="3" id="KW-1185">Reference proteome</keyword>
<dbReference type="Proteomes" id="UP000053477">
    <property type="component" value="Unassembled WGS sequence"/>
</dbReference>
<dbReference type="InParanoid" id="A0A0H2RCS2"/>
<dbReference type="InterPro" id="IPR036047">
    <property type="entry name" value="F-box-like_dom_sf"/>
</dbReference>
<dbReference type="Gene3D" id="1.20.1280.50">
    <property type="match status" value="1"/>
</dbReference>
<organism evidence="2 3">
    <name type="scientific">Schizopora paradoxa</name>
    <dbReference type="NCBI Taxonomy" id="27342"/>
    <lineage>
        <taxon>Eukaryota</taxon>
        <taxon>Fungi</taxon>
        <taxon>Dikarya</taxon>
        <taxon>Basidiomycota</taxon>
        <taxon>Agaricomycotina</taxon>
        <taxon>Agaricomycetes</taxon>
        <taxon>Hymenochaetales</taxon>
        <taxon>Schizoporaceae</taxon>
        <taxon>Schizopora</taxon>
    </lineage>
</organism>
<evidence type="ECO:0000259" key="1">
    <source>
        <dbReference type="Pfam" id="PF12937"/>
    </source>
</evidence>
<reference evidence="2 3" key="1">
    <citation type="submission" date="2015-04" db="EMBL/GenBank/DDBJ databases">
        <title>Complete genome sequence of Schizopora paradoxa KUC8140, a cosmopolitan wood degrader in East Asia.</title>
        <authorList>
            <consortium name="DOE Joint Genome Institute"/>
            <person name="Min B."/>
            <person name="Park H."/>
            <person name="Jang Y."/>
            <person name="Kim J.-J."/>
            <person name="Kim K.H."/>
            <person name="Pangilinan J."/>
            <person name="Lipzen A."/>
            <person name="Riley R."/>
            <person name="Grigoriev I.V."/>
            <person name="Spatafora J.W."/>
            <person name="Choi I.-G."/>
        </authorList>
    </citation>
    <scope>NUCLEOTIDE SEQUENCE [LARGE SCALE GENOMIC DNA]</scope>
    <source>
        <strain evidence="2 3">KUC8140</strain>
    </source>
</reference>
<dbReference type="OrthoDB" id="3352270at2759"/>
<sequence length="618" mass="71162">MSSSNDLRMPEDNSKETDDAMKIRLVEEISSLVLNSFEPSFKLPQQLEEEEQFLNSVTYDDLLSKGVRRNSGRRGFTLVSRSRTLLQRLESLKNILAGITSGIDLRIQHAEEQVQRMGSVCGLAALPSEVLSNIFSFAIHGIPSERPLFFAVPLISMRLSHVCRHFRDVVLSTPHFWTKISTTPRRPKIGLIEACIQRSKNRPLDIYLNLYTSEVKCFDPVEPAFQRFFPKGYPTMKQHLESDPVLSLLLPHIQRWRSLHLNYMKAEGFSGSTEIFEAVEGALFPMLETIAEYHYQIDEDGSYRDMPYVTSWNAPALSTLILCDCLPCSNLPIASSIKTFHVELYALSDVVQTLDLLNEMQCLNELYIDVADYQWYKATMDDEFIERSPIVLEDVKKYTFCFASHHAADEKEGDLERLRVIFSKVQVPNATHVRLEGRKTGNHRYLSRYKSYPLNLHRLLSDLPARFPNVVSCEISISRDINSSTHSTTFPLQFPSGLEEFKFTSNTSLSFPEAEAAEAVRELRNLRNLILGLNSLHYTNAAKDWVRWMVDNVKLHGGWQSFDRLMLLKCEEREDDDIYEYEDLILRDEVLEWCDKYNGVPKRDSNHTYGESGYDSDW</sequence>
<dbReference type="AlphaFoldDB" id="A0A0H2RCS2"/>
<protein>
    <recommendedName>
        <fullName evidence="1">F-box domain-containing protein</fullName>
    </recommendedName>
</protein>
<name>A0A0H2RCS2_9AGAM</name>
<dbReference type="SUPFAM" id="SSF81383">
    <property type="entry name" value="F-box domain"/>
    <property type="match status" value="1"/>
</dbReference>
<evidence type="ECO:0000313" key="2">
    <source>
        <dbReference type="EMBL" id="KLO09635.1"/>
    </source>
</evidence>